<dbReference type="Proteomes" id="UP001147733">
    <property type="component" value="Unassembled WGS sequence"/>
</dbReference>
<feature type="compositionally biased region" description="Low complexity" evidence="1">
    <location>
        <begin position="246"/>
        <end position="260"/>
    </location>
</feature>
<evidence type="ECO:0000313" key="2">
    <source>
        <dbReference type="EMBL" id="KAJ5220996.1"/>
    </source>
</evidence>
<feature type="compositionally biased region" description="Basic and acidic residues" evidence="1">
    <location>
        <begin position="406"/>
        <end position="416"/>
    </location>
</feature>
<dbReference type="OrthoDB" id="2386201at2759"/>
<feature type="compositionally biased region" description="Polar residues" evidence="1">
    <location>
        <begin position="161"/>
        <end position="207"/>
    </location>
</feature>
<feature type="compositionally biased region" description="Basic and acidic residues" evidence="1">
    <location>
        <begin position="580"/>
        <end position="591"/>
    </location>
</feature>
<reference evidence="2" key="2">
    <citation type="journal article" date="2023" name="IMA Fungus">
        <title>Comparative genomic study of the Penicillium genus elucidates a diverse pangenome and 15 lateral gene transfer events.</title>
        <authorList>
            <person name="Petersen C."/>
            <person name="Sorensen T."/>
            <person name="Nielsen M.R."/>
            <person name="Sondergaard T.E."/>
            <person name="Sorensen J.L."/>
            <person name="Fitzpatrick D.A."/>
            <person name="Frisvad J.C."/>
            <person name="Nielsen K.L."/>
        </authorList>
    </citation>
    <scope>NUCLEOTIDE SEQUENCE</scope>
    <source>
        <strain evidence="2">IBT 23319</strain>
    </source>
</reference>
<feature type="compositionally biased region" description="Low complexity" evidence="1">
    <location>
        <begin position="530"/>
        <end position="549"/>
    </location>
</feature>
<feature type="compositionally biased region" description="Basic residues" evidence="1">
    <location>
        <begin position="687"/>
        <end position="698"/>
    </location>
</feature>
<accession>A0A9W9NJ91</accession>
<organism evidence="2 3">
    <name type="scientific">Penicillium citrinum</name>
    <dbReference type="NCBI Taxonomy" id="5077"/>
    <lineage>
        <taxon>Eukaryota</taxon>
        <taxon>Fungi</taxon>
        <taxon>Dikarya</taxon>
        <taxon>Ascomycota</taxon>
        <taxon>Pezizomycotina</taxon>
        <taxon>Eurotiomycetes</taxon>
        <taxon>Eurotiomycetidae</taxon>
        <taxon>Eurotiales</taxon>
        <taxon>Aspergillaceae</taxon>
        <taxon>Penicillium</taxon>
    </lineage>
</organism>
<gene>
    <name evidence="2" type="ORF">N7469_009883</name>
</gene>
<feature type="compositionally biased region" description="Basic residues" evidence="1">
    <location>
        <begin position="607"/>
        <end position="617"/>
    </location>
</feature>
<feature type="compositionally biased region" description="Low complexity" evidence="1">
    <location>
        <begin position="879"/>
        <end position="890"/>
    </location>
</feature>
<feature type="compositionally biased region" description="Polar residues" evidence="1">
    <location>
        <begin position="50"/>
        <end position="61"/>
    </location>
</feature>
<dbReference type="PANTHER" id="PTHR28122">
    <property type="entry name" value="E3 UBIQUITIN-PROTEIN LIGASE SUBSTRATE RECEPTOR MMS22"/>
    <property type="match status" value="1"/>
</dbReference>
<protein>
    <submittedName>
        <fullName evidence="2">Uncharacterized protein</fullName>
    </submittedName>
</protein>
<dbReference type="GO" id="GO:0031297">
    <property type="term" value="P:replication fork processing"/>
    <property type="evidence" value="ECO:0007669"/>
    <property type="project" value="InterPro"/>
</dbReference>
<dbReference type="PANTHER" id="PTHR28122:SF1">
    <property type="entry name" value="E3 UBIQUITIN-PROTEIN LIGASE SUBSTRATE RECEPTOR MMS22"/>
    <property type="match status" value="1"/>
</dbReference>
<feature type="compositionally biased region" description="Low complexity" evidence="1">
    <location>
        <begin position="290"/>
        <end position="300"/>
    </location>
</feature>
<feature type="compositionally biased region" description="Basic and acidic residues" evidence="1">
    <location>
        <begin position="856"/>
        <end position="870"/>
    </location>
</feature>
<dbReference type="GO" id="GO:0000724">
    <property type="term" value="P:double-strand break repair via homologous recombination"/>
    <property type="evidence" value="ECO:0007669"/>
    <property type="project" value="TreeGrafter"/>
</dbReference>
<feature type="compositionally biased region" description="Polar residues" evidence="1">
    <location>
        <begin position="924"/>
        <end position="934"/>
    </location>
</feature>
<feature type="compositionally biased region" description="Polar residues" evidence="1">
    <location>
        <begin position="718"/>
        <end position="728"/>
    </location>
</feature>
<name>A0A9W9NJ91_PENCI</name>
<feature type="compositionally biased region" description="Basic and acidic residues" evidence="1">
    <location>
        <begin position="356"/>
        <end position="375"/>
    </location>
</feature>
<feature type="region of interest" description="Disordered" evidence="1">
    <location>
        <begin position="1"/>
        <end position="343"/>
    </location>
</feature>
<dbReference type="GO" id="GO:0005634">
    <property type="term" value="C:nucleus"/>
    <property type="evidence" value="ECO:0007669"/>
    <property type="project" value="InterPro"/>
</dbReference>
<reference evidence="2" key="1">
    <citation type="submission" date="2022-11" db="EMBL/GenBank/DDBJ databases">
        <authorList>
            <person name="Petersen C."/>
        </authorList>
    </citation>
    <scope>NUCLEOTIDE SEQUENCE</scope>
    <source>
        <strain evidence="2">IBT 23319</strain>
    </source>
</reference>
<feature type="compositionally biased region" description="Polar residues" evidence="1">
    <location>
        <begin position="88"/>
        <end position="118"/>
    </location>
</feature>
<dbReference type="Pfam" id="PF09462">
    <property type="entry name" value="Mus7"/>
    <property type="match status" value="1"/>
</dbReference>
<feature type="compositionally biased region" description="Acidic residues" evidence="1">
    <location>
        <begin position="665"/>
        <end position="676"/>
    </location>
</feature>
<feature type="region of interest" description="Disordered" evidence="1">
    <location>
        <begin position="968"/>
        <end position="1023"/>
    </location>
</feature>
<sequence length="2303" mass="260102">MSVEPWRKRGFVPDSDDEDEFESLDSNKENVGNSNEDDQDDIDLDYIPLPSSTSKSALQDASEQEHQDGGADTLKTPLNKKNGRKQKTNTTSPVARQTTSSIPDQWTSAASNGATSAETPLFKQTPVPRRSARKHGKTPSTTKKDTETDIWNIPSSPVRMTMSSRKSQSQDTTPKNQTAKSSDTSDIDENNTPQTVIRQSNNTVSRDSSPDELMVLVPSPKKPTESKEKNFRDESPKRAGSDDESSLSSAKSEVSAPSPVHSQARPGHSNEGGEQDILARILPDLEIPDEFQQQSSQQELPQEEAPEQPIQEEVEPSAPQQEPVQRPMRSLRTHRPEQMNPYTYESLKYMKLMRDAGVRPVKLRVEAESPRHRPNETTNESQEQDTFDPNAIRSSPPAEEYLPAPRPERRNDKETNTPRAQNNDRNPLTIRRKQSTKRRKRSRSSTWHDGTHSVSNDKRAQVSINSPPASRLDSSIFDFPSSPPNTGGLHSGSNTPRASEGFRYPPGLTPPPTTTAAIDSSKITSDVDMSAIANDAESIASSEEASSESSGEDLETAEEREIRRLQRQTRGVLPASWSRIEAEQRLQKEKASQANRLASQRADAKGVAKKIIRKHDKSMRPSLMDLGDDDESDGDSQGARPLQPDEENPDDEVHRIVGFENPFGEAEEEDIIEDNQVDYMFPSASRNRGKGGALKRSRPKESAYAKERRLKRARLQKQTRITDSSFGARQNKKSSARSTPRLSILDAPDVVNRAHTEQPQFLRVAARKARSRRDGGRQSPTQKFLQLGSRVDTADANESLRAWKRGAIPQTKLQRPRTKPQKSHSAKRHPSNRQPNAASSRTSRLTSQFPIVDAGHNFDDDNQSTRERLPNEANALPVESSTTESTTARSTHAERRGHQWMVQRNTAISSLTRNDPRPAIGSLTERSAGQPTSKAMFRQTLTLLNRDFRHRNSSRTFKPSLTLDRFISGAGPIETSGRAPVQRPQDSGTERRTNLQALASQPAVSNRNPGRHLKKNPPNRVNPTLDEYLQDPGNAMPIPDEQDIFASTAPQSTRPSAFNVGGGLFNWHRSYPLDFAVHPLYDGTFFHESTFLGSGEFAKSVRILNRDLDRDTGFSSVPFRDQVLQWGVWNDKVSSEIGTVFEMIIESVESLNVPASETIESPLTLASITFRALINYTTEKLAFTDPIDRTGFISRSLTLSLKLRDPIVASLADNSGNNKDLARIVCYNMVFANQIRQIAMHSLVGPSLGEEATDLVKLCVKDVIGSILSSSGRTEIQRLLGENEEGQRREMGIRDDFPTAEACVVTEQLLRTSEVFNGVLYNFENEAYARSIARNPKDISNLETTWRSLFMHLPFHEIDNRGIVRRELRFASKHDNWNLVKQLLTPAFESYDIHSKTHTLSYNTYCRTLFQRCHRLINSWGWRDCKSILDILYDFFAQRTLYNLKLEAGNGSPAFLDELDQNPSLEIRPGEPAFHTFLKIIASGLRYLSKRYDNKKIRNFAWRLLPNHGRMYPKEESLLRDDLDALRNHHDLLCTLYWVVPNGYRPRLETIKDLVNPATSHRKTCSINLQCWARLVRFKLSTDEEIPGLEPFADWHTYFVTELRKQHLLARSEAEAQRKDGTSFLQNDIESIVISNQKQIEDLLGEALDGMLSAIERAPSLEHAHRLIYKTPFESLLSLFNPNVHKKANTPAGETSTSTTLPAAEDDSQEYGDWADIDAVVTQNSILSEGIEHVQYALHPVVSRLVSNCFGEDKCPEDPILLSTIDTWTSVAQVLVRHGLKRWDDYLNPFGNESWTRLRETIQTRKFSPQFLAACIEKDTQILSDCRMLVMGMWLSCLVERASLLKFQHRLTEALLNGLPGDALLQNLPFSKDKKSDRYKLTIEELTQRRISLISSVLSNMREHVLRLEIEGNRDLSIVKQEYSESLESLMTAMKKNYRELGNGTTEAVQGAYVDFVHRIIRFLQELTSDIRPVDPFFTDSALFPLPSTDPRYIVAKLKRYEPKLSSKKELQTLIMFVQSIVQRAVLEGQMDHLTEQFHTAMKGTFETGDLERPTLRTVLLRCIFPGYIELAFSIPAAWLLCRPIIRSISFVFKDLLFDLDATDPKCVSSVIEIFNAVFHSSCRALRQLFNRPVNLRNPSILTMLASFIEMVSSSLVVVDYLDRLTDHADEIVSFIEWFRDLAIAVLSRLNDTDPNCVLDVLPSATDSDLERHSRNASSGLPAHLVATRSIAFEEHQSCLKNWSSHGRKFYYIRPGHESKEVLIEPQLAFQLEDEVEPKNVFIDAVKDFTDRISRLELLPDKE</sequence>
<dbReference type="EMBL" id="JAPQKT010000009">
    <property type="protein sequence ID" value="KAJ5220996.1"/>
    <property type="molecule type" value="Genomic_DNA"/>
</dbReference>
<dbReference type="GO" id="GO:0035361">
    <property type="term" value="C:Cul8-RING ubiquitin ligase complex"/>
    <property type="evidence" value="ECO:0007669"/>
    <property type="project" value="TreeGrafter"/>
</dbReference>
<feature type="region of interest" description="Disordered" evidence="1">
    <location>
        <begin position="356"/>
        <end position="899"/>
    </location>
</feature>
<feature type="region of interest" description="Disordered" evidence="1">
    <location>
        <begin position="912"/>
        <end position="934"/>
    </location>
</feature>
<feature type="compositionally biased region" description="Polar residues" evidence="1">
    <location>
        <begin position="994"/>
        <end position="1008"/>
    </location>
</feature>
<feature type="compositionally biased region" description="Basic residues" evidence="1">
    <location>
        <begin position="814"/>
        <end position="831"/>
    </location>
</feature>
<dbReference type="RefSeq" id="XP_056495919.1">
    <property type="nucleotide sequence ID" value="XM_056648788.1"/>
</dbReference>
<feature type="compositionally biased region" description="Acidic residues" evidence="1">
    <location>
        <begin position="301"/>
        <end position="315"/>
    </location>
</feature>
<feature type="compositionally biased region" description="Basic residues" evidence="1">
    <location>
        <begin position="430"/>
        <end position="443"/>
    </location>
</feature>
<feature type="compositionally biased region" description="Polar residues" evidence="1">
    <location>
        <begin position="417"/>
        <end position="426"/>
    </location>
</feature>
<evidence type="ECO:0000313" key="3">
    <source>
        <dbReference type="Proteomes" id="UP001147733"/>
    </source>
</evidence>
<dbReference type="GeneID" id="81387955"/>
<proteinExistence type="predicted"/>
<evidence type="ECO:0000256" key="1">
    <source>
        <dbReference type="SAM" id="MobiDB-lite"/>
    </source>
</evidence>
<feature type="compositionally biased region" description="Basic and acidic residues" evidence="1">
    <location>
        <begin position="222"/>
        <end position="241"/>
    </location>
</feature>
<feature type="compositionally biased region" description="Acidic residues" evidence="1">
    <location>
        <begin position="14"/>
        <end position="23"/>
    </location>
</feature>
<feature type="compositionally biased region" description="Acidic residues" evidence="1">
    <location>
        <begin position="35"/>
        <end position="44"/>
    </location>
</feature>
<keyword evidence="3" id="KW-1185">Reference proteome</keyword>
<dbReference type="InterPro" id="IPR019021">
    <property type="entry name" value="Mms22"/>
</dbReference>
<feature type="compositionally biased region" description="Basic residues" evidence="1">
    <location>
        <begin position="708"/>
        <end position="717"/>
    </location>
</feature>
<feature type="compositionally biased region" description="Polar residues" evidence="1">
    <location>
        <begin position="832"/>
        <end position="849"/>
    </location>
</feature>
<comment type="caution">
    <text evidence="2">The sequence shown here is derived from an EMBL/GenBank/DDBJ whole genome shotgun (WGS) entry which is preliminary data.</text>
</comment>
<feature type="compositionally biased region" description="Basic and acidic residues" evidence="1">
    <location>
        <begin position="449"/>
        <end position="460"/>
    </location>
</feature>